<evidence type="ECO:0000313" key="2">
    <source>
        <dbReference type="Proteomes" id="UP001595904"/>
    </source>
</evidence>
<dbReference type="RefSeq" id="WP_380596513.1">
    <property type="nucleotide sequence ID" value="NZ_JBHSDU010000003.1"/>
</dbReference>
<dbReference type="InterPro" id="IPR015315">
    <property type="entry name" value="DUF1963"/>
</dbReference>
<organism evidence="1 2">
    <name type="scientific">Steroidobacter flavus</name>
    <dbReference type="NCBI Taxonomy" id="1842136"/>
    <lineage>
        <taxon>Bacteria</taxon>
        <taxon>Pseudomonadati</taxon>
        <taxon>Pseudomonadota</taxon>
        <taxon>Gammaproteobacteria</taxon>
        <taxon>Steroidobacterales</taxon>
        <taxon>Steroidobacteraceae</taxon>
        <taxon>Steroidobacter</taxon>
    </lineage>
</organism>
<dbReference type="Pfam" id="PF09234">
    <property type="entry name" value="DUF1963"/>
    <property type="match status" value="1"/>
</dbReference>
<reference evidence="2" key="1">
    <citation type="journal article" date="2019" name="Int. J. Syst. Evol. Microbiol.">
        <title>The Global Catalogue of Microorganisms (GCM) 10K type strain sequencing project: providing services to taxonomists for standard genome sequencing and annotation.</title>
        <authorList>
            <consortium name="The Broad Institute Genomics Platform"/>
            <consortium name="The Broad Institute Genome Sequencing Center for Infectious Disease"/>
            <person name="Wu L."/>
            <person name="Ma J."/>
        </authorList>
    </citation>
    <scope>NUCLEOTIDE SEQUENCE [LARGE SCALE GENOMIC DNA]</scope>
    <source>
        <strain evidence="2">CGMCC 1.10759</strain>
    </source>
</reference>
<name>A0ABV8SPU8_9GAMM</name>
<gene>
    <name evidence="1" type="ORF">ACFPN2_10250</name>
</gene>
<dbReference type="SUPFAM" id="SSF103032">
    <property type="entry name" value="Hypothetical protein YwqG"/>
    <property type="match status" value="1"/>
</dbReference>
<dbReference type="EMBL" id="JBHSDU010000003">
    <property type="protein sequence ID" value="MFC4309461.1"/>
    <property type="molecule type" value="Genomic_DNA"/>
</dbReference>
<proteinExistence type="predicted"/>
<dbReference type="InterPro" id="IPR035948">
    <property type="entry name" value="YwqG-like_sf"/>
</dbReference>
<keyword evidence="2" id="KW-1185">Reference proteome</keyword>
<dbReference type="Gene3D" id="2.30.320.10">
    <property type="entry name" value="YwqG-like"/>
    <property type="match status" value="1"/>
</dbReference>
<evidence type="ECO:0000313" key="1">
    <source>
        <dbReference type="EMBL" id="MFC4309461.1"/>
    </source>
</evidence>
<protein>
    <submittedName>
        <fullName evidence="1">DUF1963 domain-containing protein</fullName>
    </submittedName>
</protein>
<accession>A0ABV8SPU8</accession>
<dbReference type="Proteomes" id="UP001595904">
    <property type="component" value="Unassembled WGS sequence"/>
</dbReference>
<sequence>MTDLLKQQAFEAVDRKLRPVSIAEIGGFRPPAEPRTSWFGGKFVLPPAESWPVSKNGLMIPLLQVAVEELPYKPPQFEGIAMVQVFVDAKELPLNLPAKNGEGWQLIVRTDSSGLEPRATPPEAALLRPFPIRWSRAENDAPSWDEAWDDRQHEKFMRRPSAGDAYSRKYQSHPFTKIGGWPAWIQSAVEPGGKHFVLQIASAEKPRWMVGDNGNLYVFEVEGEWLLQWDCY</sequence>
<comment type="caution">
    <text evidence="1">The sequence shown here is derived from an EMBL/GenBank/DDBJ whole genome shotgun (WGS) entry which is preliminary data.</text>
</comment>